<proteinExistence type="predicted"/>
<dbReference type="EMBL" id="JARKHS020025844">
    <property type="protein sequence ID" value="KAK8766974.1"/>
    <property type="molecule type" value="Genomic_DNA"/>
</dbReference>
<organism evidence="2 3">
    <name type="scientific">Amblyomma americanum</name>
    <name type="common">Lone star tick</name>
    <dbReference type="NCBI Taxonomy" id="6943"/>
    <lineage>
        <taxon>Eukaryota</taxon>
        <taxon>Metazoa</taxon>
        <taxon>Ecdysozoa</taxon>
        <taxon>Arthropoda</taxon>
        <taxon>Chelicerata</taxon>
        <taxon>Arachnida</taxon>
        <taxon>Acari</taxon>
        <taxon>Parasitiformes</taxon>
        <taxon>Ixodida</taxon>
        <taxon>Ixodoidea</taxon>
        <taxon>Ixodidae</taxon>
        <taxon>Amblyomminae</taxon>
        <taxon>Amblyomma</taxon>
    </lineage>
</organism>
<feature type="region of interest" description="Disordered" evidence="1">
    <location>
        <begin position="62"/>
        <end position="100"/>
    </location>
</feature>
<comment type="caution">
    <text evidence="2">The sequence shown here is derived from an EMBL/GenBank/DDBJ whole genome shotgun (WGS) entry which is preliminary data.</text>
</comment>
<accession>A0AAQ4DWY4</accession>
<protein>
    <submittedName>
        <fullName evidence="2">Uncharacterized protein</fullName>
    </submittedName>
</protein>
<evidence type="ECO:0000313" key="2">
    <source>
        <dbReference type="EMBL" id="KAK8766974.1"/>
    </source>
</evidence>
<sequence length="100" mass="10227">MRGKNLVRTTCGDLKCFPDLKIQAAEGATTVATDKGCSTAHALLTYPAAVPLSGKLKSLPGRVARTSPSPGDAAQETLNGTPSDETQSLMQGQKLKAGGA</sequence>
<evidence type="ECO:0000256" key="1">
    <source>
        <dbReference type="SAM" id="MobiDB-lite"/>
    </source>
</evidence>
<reference evidence="2 3" key="1">
    <citation type="journal article" date="2023" name="Arcadia Sci">
        <title>De novo assembly of a long-read Amblyomma americanum tick genome.</title>
        <authorList>
            <person name="Chou S."/>
            <person name="Poskanzer K.E."/>
            <person name="Rollins M."/>
            <person name="Thuy-Boun P.S."/>
        </authorList>
    </citation>
    <scope>NUCLEOTIDE SEQUENCE [LARGE SCALE GENOMIC DNA]</scope>
    <source>
        <strain evidence="2">F_SG_1</strain>
        <tissue evidence="2">Salivary glands</tissue>
    </source>
</reference>
<gene>
    <name evidence="2" type="ORF">V5799_006242</name>
</gene>
<dbReference type="Proteomes" id="UP001321473">
    <property type="component" value="Unassembled WGS sequence"/>
</dbReference>
<evidence type="ECO:0000313" key="3">
    <source>
        <dbReference type="Proteomes" id="UP001321473"/>
    </source>
</evidence>
<feature type="compositionally biased region" description="Polar residues" evidence="1">
    <location>
        <begin position="76"/>
        <end position="91"/>
    </location>
</feature>
<dbReference type="AlphaFoldDB" id="A0AAQ4DWY4"/>
<name>A0AAQ4DWY4_AMBAM</name>
<keyword evidence="3" id="KW-1185">Reference proteome</keyword>